<dbReference type="AlphaFoldDB" id="A0A0G0ULA5"/>
<gene>
    <name evidence="1" type="ORF">UT84_C0003G0022</name>
</gene>
<evidence type="ECO:0000313" key="1">
    <source>
        <dbReference type="EMBL" id="KKR51027.1"/>
    </source>
</evidence>
<accession>A0A0G0ULA5</accession>
<evidence type="ECO:0008006" key="3">
    <source>
        <dbReference type="Google" id="ProtNLM"/>
    </source>
</evidence>
<protein>
    <recommendedName>
        <fullName evidence="3">DUF2795 domain-containing protein</fullName>
    </recommendedName>
</protein>
<organism evidence="1 2">
    <name type="scientific">Candidatus Curtissbacteria bacterium GW2011_GWA1_40_16</name>
    <dbReference type="NCBI Taxonomy" id="1618405"/>
    <lineage>
        <taxon>Bacteria</taxon>
        <taxon>Candidatus Curtissiibacteriota</taxon>
    </lineage>
</organism>
<name>A0A0G0ULA5_9BACT</name>
<dbReference type="Proteomes" id="UP000034531">
    <property type="component" value="Unassembled WGS sequence"/>
</dbReference>
<evidence type="ECO:0000313" key="2">
    <source>
        <dbReference type="Proteomes" id="UP000034531"/>
    </source>
</evidence>
<dbReference type="EMBL" id="LBYI01000003">
    <property type="protein sequence ID" value="KKR51027.1"/>
    <property type="molecule type" value="Genomic_DNA"/>
</dbReference>
<proteinExistence type="predicted"/>
<reference evidence="1 2" key="1">
    <citation type="journal article" date="2015" name="Nature">
        <title>rRNA introns, odd ribosomes, and small enigmatic genomes across a large radiation of phyla.</title>
        <authorList>
            <person name="Brown C.T."/>
            <person name="Hug L.A."/>
            <person name="Thomas B.C."/>
            <person name="Sharon I."/>
            <person name="Castelle C.J."/>
            <person name="Singh A."/>
            <person name="Wilkins M.J."/>
            <person name="Williams K.H."/>
            <person name="Banfield J.F."/>
        </authorList>
    </citation>
    <scope>NUCLEOTIDE SEQUENCE [LARGE SCALE GENOMIC DNA]</scope>
</reference>
<comment type="caution">
    <text evidence="1">The sequence shown here is derived from an EMBL/GenBank/DDBJ whole genome shotgun (WGS) entry which is preliminary data.</text>
</comment>
<sequence length="71" mass="8146">MDIKNMMDHLKTHQSYPATRDELVAECDHLSDFSKSDKQWFRDNLPKGTYNSAEDVIQALGLEDKRMGAMA</sequence>